<dbReference type="Proteomes" id="UP000789595">
    <property type="component" value="Unassembled WGS sequence"/>
</dbReference>
<sequence length="358" mass="38727">MMLLWLVLHTAAANRGSHRNGQATPAPTASDPRVRRADALNRWFSMIEHVPARARPLEGWTVSHRRDIQGRMRLVTSGNAKQVLTGGTYRNQSIIVKSSSANHTRDKLGDAVHLELVYLEALRGAPGIPELLGAWREGEHVWYAVADGGRPIGVAGQPGKGSKATVLSSEFIELARHEPLKLARALLRCFRSWASAGFLLDDFKAQQFTLDGRGDVYLVDGPSLLRAFPVGAAVYRATSHHRQKNNLAPPPSDCATNADCPSTKAHHACGVAGDCEAGARGAPESAGLCRAGACVAVGPWTHVFDTASRPWLLPGVVKYAEDSAPRKVLDRVMSKARLADPAKRPTFDAMLAEVERHI</sequence>
<evidence type="ECO:0000313" key="2">
    <source>
        <dbReference type="Proteomes" id="UP000789595"/>
    </source>
</evidence>
<evidence type="ECO:0000313" key="1">
    <source>
        <dbReference type="EMBL" id="CAH0365257.1"/>
    </source>
</evidence>
<dbReference type="AlphaFoldDB" id="A0A8J2WQY2"/>
<dbReference type="EMBL" id="CAKKNE010000001">
    <property type="protein sequence ID" value="CAH0365257.1"/>
    <property type="molecule type" value="Genomic_DNA"/>
</dbReference>
<name>A0A8J2WQY2_9STRA</name>
<comment type="caution">
    <text evidence="1">The sequence shown here is derived from an EMBL/GenBank/DDBJ whole genome shotgun (WGS) entry which is preliminary data.</text>
</comment>
<accession>A0A8J2WQY2</accession>
<protein>
    <recommendedName>
        <fullName evidence="3">Protein kinase domain-containing protein</fullName>
    </recommendedName>
</protein>
<gene>
    <name evidence="1" type="ORF">PECAL_1P16850</name>
</gene>
<organism evidence="1 2">
    <name type="scientific">Pelagomonas calceolata</name>
    <dbReference type="NCBI Taxonomy" id="35677"/>
    <lineage>
        <taxon>Eukaryota</taxon>
        <taxon>Sar</taxon>
        <taxon>Stramenopiles</taxon>
        <taxon>Ochrophyta</taxon>
        <taxon>Pelagophyceae</taxon>
        <taxon>Pelagomonadales</taxon>
        <taxon>Pelagomonadaceae</taxon>
        <taxon>Pelagomonas</taxon>
    </lineage>
</organism>
<reference evidence="1" key="1">
    <citation type="submission" date="2021-11" db="EMBL/GenBank/DDBJ databases">
        <authorList>
            <consortium name="Genoscope - CEA"/>
            <person name="William W."/>
        </authorList>
    </citation>
    <scope>NUCLEOTIDE SEQUENCE</scope>
</reference>
<proteinExistence type="predicted"/>
<keyword evidence="2" id="KW-1185">Reference proteome</keyword>
<evidence type="ECO:0008006" key="3">
    <source>
        <dbReference type="Google" id="ProtNLM"/>
    </source>
</evidence>